<evidence type="ECO:0000259" key="2">
    <source>
        <dbReference type="PROSITE" id="PS50846"/>
    </source>
</evidence>
<keyword evidence="1" id="KW-0479">Metal-binding</keyword>
<dbReference type="InterPro" id="IPR006121">
    <property type="entry name" value="HMA_dom"/>
</dbReference>
<dbReference type="Proteomes" id="UP001597187">
    <property type="component" value="Unassembled WGS sequence"/>
</dbReference>
<proteinExistence type="predicted"/>
<dbReference type="AlphaFoldDB" id="A0ABD6B0E1"/>
<dbReference type="RefSeq" id="WP_250875212.1">
    <property type="nucleotide sequence ID" value="NZ_JALXFV010000008.1"/>
</dbReference>
<reference evidence="3 4" key="1">
    <citation type="journal article" date="2019" name="Int. J. Syst. Evol. Microbiol.">
        <title>The Global Catalogue of Microorganisms (GCM) 10K type strain sequencing project: providing services to taxonomists for standard genome sequencing and annotation.</title>
        <authorList>
            <consortium name="The Broad Institute Genomics Platform"/>
            <consortium name="The Broad Institute Genome Sequencing Center for Infectious Disease"/>
            <person name="Wu L."/>
            <person name="Ma J."/>
        </authorList>
    </citation>
    <scope>NUCLEOTIDE SEQUENCE [LARGE SCALE GENOMIC DNA]</scope>
    <source>
        <strain evidence="3 4">CGMCC 1.12563</strain>
    </source>
</reference>
<evidence type="ECO:0000256" key="1">
    <source>
        <dbReference type="ARBA" id="ARBA00022723"/>
    </source>
</evidence>
<dbReference type="PANTHER" id="PTHR22814">
    <property type="entry name" value="COPPER TRANSPORT PROTEIN ATOX1-RELATED"/>
    <property type="match status" value="1"/>
</dbReference>
<evidence type="ECO:0000313" key="3">
    <source>
        <dbReference type="EMBL" id="MFD1515292.1"/>
    </source>
</evidence>
<accession>A0ABD6B0E1</accession>
<evidence type="ECO:0000313" key="4">
    <source>
        <dbReference type="Proteomes" id="UP001597187"/>
    </source>
</evidence>
<protein>
    <submittedName>
        <fullName evidence="3">Heavy-metal-associated domain-containing protein</fullName>
    </submittedName>
</protein>
<dbReference type="Pfam" id="PF00403">
    <property type="entry name" value="HMA"/>
    <property type="match status" value="1"/>
</dbReference>
<dbReference type="GO" id="GO:0046872">
    <property type="term" value="F:metal ion binding"/>
    <property type="evidence" value="ECO:0007669"/>
    <property type="project" value="UniProtKB-KW"/>
</dbReference>
<dbReference type="Gene3D" id="3.30.70.100">
    <property type="match status" value="1"/>
</dbReference>
<dbReference type="SUPFAM" id="SSF55008">
    <property type="entry name" value="HMA, heavy metal-associated domain"/>
    <property type="match status" value="1"/>
</dbReference>
<dbReference type="CDD" id="cd00371">
    <property type="entry name" value="HMA"/>
    <property type="match status" value="1"/>
</dbReference>
<keyword evidence="4" id="KW-1185">Reference proteome</keyword>
<dbReference type="PROSITE" id="PS50846">
    <property type="entry name" value="HMA_2"/>
    <property type="match status" value="1"/>
</dbReference>
<comment type="caution">
    <text evidence="3">The sequence shown here is derived from an EMBL/GenBank/DDBJ whole genome shotgun (WGS) entry which is preliminary data.</text>
</comment>
<dbReference type="InterPro" id="IPR036163">
    <property type="entry name" value="HMA_dom_sf"/>
</dbReference>
<sequence>MAKTLTVTGMSCGHCEQSVEEALEAVDGVESASADNEAETATVEGEADTDALVAAVEGAGYDASA</sequence>
<dbReference type="PANTHER" id="PTHR22814:SF287">
    <property type="entry name" value="COPPER TRANSPORT PROTEIN ATX1"/>
    <property type="match status" value="1"/>
</dbReference>
<gene>
    <name evidence="3" type="ORF">ACFSBT_18585</name>
</gene>
<feature type="domain" description="HMA" evidence="2">
    <location>
        <begin position="1"/>
        <end position="64"/>
    </location>
</feature>
<name>A0ABD6B0E1_9EURY</name>
<organism evidence="3 4">
    <name type="scientific">Halomarina rubra</name>
    <dbReference type="NCBI Taxonomy" id="2071873"/>
    <lineage>
        <taxon>Archaea</taxon>
        <taxon>Methanobacteriati</taxon>
        <taxon>Methanobacteriota</taxon>
        <taxon>Stenosarchaea group</taxon>
        <taxon>Halobacteria</taxon>
        <taxon>Halobacteriales</taxon>
        <taxon>Natronomonadaceae</taxon>
        <taxon>Halomarina</taxon>
    </lineage>
</organism>
<dbReference type="EMBL" id="JBHUDC010000008">
    <property type="protein sequence ID" value="MFD1515292.1"/>
    <property type="molecule type" value="Genomic_DNA"/>
</dbReference>